<reference evidence="2" key="1">
    <citation type="journal article" date="2015" name="Nature">
        <title>Complex archaea that bridge the gap between prokaryotes and eukaryotes.</title>
        <authorList>
            <person name="Spang A."/>
            <person name="Saw J.H."/>
            <person name="Jorgensen S.L."/>
            <person name="Zaremba-Niedzwiedzka K."/>
            <person name="Martijn J."/>
            <person name="Lind A.E."/>
            <person name="van Eijk R."/>
            <person name="Schleper C."/>
            <person name="Guy L."/>
            <person name="Ettema T.J."/>
        </authorList>
    </citation>
    <scope>NUCLEOTIDE SEQUENCE</scope>
</reference>
<keyword evidence="1" id="KW-1133">Transmembrane helix</keyword>
<sequence>MNGIIIGKRVPIGAGINSALVLGAFAYNMGLPVEAQIPALVVGAAGVMLTAIAQVIVVNYFGVTTQ</sequence>
<dbReference type="AlphaFoldDB" id="A0A0F8Y6U6"/>
<evidence type="ECO:0008006" key="3">
    <source>
        <dbReference type="Google" id="ProtNLM"/>
    </source>
</evidence>
<proteinExistence type="predicted"/>
<protein>
    <recommendedName>
        <fullName evidence="3">Phosphotransferase system EIIC domain-containing protein</fullName>
    </recommendedName>
</protein>
<organism evidence="2">
    <name type="scientific">marine sediment metagenome</name>
    <dbReference type="NCBI Taxonomy" id="412755"/>
    <lineage>
        <taxon>unclassified sequences</taxon>
        <taxon>metagenomes</taxon>
        <taxon>ecological metagenomes</taxon>
    </lineage>
</organism>
<evidence type="ECO:0000256" key="1">
    <source>
        <dbReference type="SAM" id="Phobius"/>
    </source>
</evidence>
<keyword evidence="1" id="KW-0472">Membrane</keyword>
<accession>A0A0F8Y6U6</accession>
<feature type="transmembrane region" description="Helical" evidence="1">
    <location>
        <begin position="37"/>
        <end position="61"/>
    </location>
</feature>
<keyword evidence="1" id="KW-0812">Transmembrane</keyword>
<evidence type="ECO:0000313" key="2">
    <source>
        <dbReference type="EMBL" id="KKK49859.1"/>
    </source>
</evidence>
<gene>
    <name evidence="2" type="ORF">LCGC14_3130830</name>
</gene>
<name>A0A0F8Y6U6_9ZZZZ</name>
<comment type="caution">
    <text evidence="2">The sequence shown here is derived from an EMBL/GenBank/DDBJ whole genome shotgun (WGS) entry which is preliminary data.</text>
</comment>
<feature type="transmembrane region" description="Helical" evidence="1">
    <location>
        <begin position="12"/>
        <end position="31"/>
    </location>
</feature>
<dbReference type="EMBL" id="LAZR01068321">
    <property type="protein sequence ID" value="KKK49859.1"/>
    <property type="molecule type" value="Genomic_DNA"/>
</dbReference>